<sequence>MDFQNVNPLNILLNAVSGNLLPMTTDNSSFSIVWKMYSALVWLLEITQMCVLIPGCFILPKEKTLKDGLIGIAVTMEVVYTVMRIHTRKALVQRLIQKLSNIMRVRDELMRSTVRETLKPIEIPLSFYWREGLVSIIMWTTAPFTLVFQKNSFVYMDYRMPVIFSKEPFSTSIFVFGSLVVMLSSMYIFTKKVSVDSYIINMILLITAQYKYIALKLSMIFQDVRLQSNCNSSNEKKDYPETNFCAKEKIKFICQHYNAVFQ</sequence>
<evidence type="ECO:0000256" key="1">
    <source>
        <dbReference type="SAM" id="Phobius"/>
    </source>
</evidence>
<protein>
    <submittedName>
        <fullName evidence="2">Uncharacterized protein</fullName>
    </submittedName>
</protein>
<keyword evidence="1" id="KW-1133">Transmembrane helix</keyword>
<keyword evidence="1" id="KW-0472">Membrane</keyword>
<feature type="transmembrane region" description="Helical" evidence="1">
    <location>
        <begin position="39"/>
        <end position="59"/>
    </location>
</feature>
<evidence type="ECO:0000313" key="3">
    <source>
        <dbReference type="Proteomes" id="UP000000311"/>
    </source>
</evidence>
<evidence type="ECO:0000313" key="2">
    <source>
        <dbReference type="EMBL" id="EFN62127.1"/>
    </source>
</evidence>
<feature type="transmembrane region" description="Helical" evidence="1">
    <location>
        <begin position="169"/>
        <end position="189"/>
    </location>
</feature>
<organism evidence="3">
    <name type="scientific">Camponotus floridanus</name>
    <name type="common">Florida carpenter ant</name>
    <dbReference type="NCBI Taxonomy" id="104421"/>
    <lineage>
        <taxon>Eukaryota</taxon>
        <taxon>Metazoa</taxon>
        <taxon>Ecdysozoa</taxon>
        <taxon>Arthropoda</taxon>
        <taxon>Hexapoda</taxon>
        <taxon>Insecta</taxon>
        <taxon>Pterygota</taxon>
        <taxon>Neoptera</taxon>
        <taxon>Endopterygota</taxon>
        <taxon>Hymenoptera</taxon>
        <taxon>Apocrita</taxon>
        <taxon>Aculeata</taxon>
        <taxon>Formicoidea</taxon>
        <taxon>Formicidae</taxon>
        <taxon>Formicinae</taxon>
        <taxon>Camponotus</taxon>
    </lineage>
</organism>
<reference evidence="2 3" key="1">
    <citation type="journal article" date="2010" name="Science">
        <title>Genomic comparison of the ants Camponotus floridanus and Harpegnathos saltator.</title>
        <authorList>
            <person name="Bonasio R."/>
            <person name="Zhang G."/>
            <person name="Ye C."/>
            <person name="Mutti N.S."/>
            <person name="Fang X."/>
            <person name="Qin N."/>
            <person name="Donahue G."/>
            <person name="Yang P."/>
            <person name="Li Q."/>
            <person name="Li C."/>
            <person name="Zhang P."/>
            <person name="Huang Z."/>
            <person name="Berger S.L."/>
            <person name="Reinberg D."/>
            <person name="Wang J."/>
            <person name="Liebig J."/>
        </authorList>
    </citation>
    <scope>NUCLEOTIDE SEQUENCE [LARGE SCALE GENOMIC DNA]</scope>
    <source>
        <strain evidence="3">C129</strain>
    </source>
</reference>
<dbReference type="OMA" id="YMDYRMP"/>
<keyword evidence="1" id="KW-0812">Transmembrane</keyword>
<feature type="transmembrane region" description="Helical" evidence="1">
    <location>
        <begin position="127"/>
        <end position="148"/>
    </location>
</feature>
<keyword evidence="3" id="KW-1185">Reference proteome</keyword>
<dbReference type="InParanoid" id="E2AWQ1"/>
<dbReference type="Proteomes" id="UP000000311">
    <property type="component" value="Unassembled WGS sequence"/>
</dbReference>
<gene>
    <name evidence="2" type="ORF">EAG_05759</name>
</gene>
<dbReference type="STRING" id="104421.E2AWQ1"/>
<dbReference type="OrthoDB" id="8185860at2759"/>
<name>E2AWQ1_CAMFO</name>
<dbReference type="AlphaFoldDB" id="E2AWQ1"/>
<proteinExistence type="predicted"/>
<accession>E2AWQ1</accession>
<dbReference type="EMBL" id="GL443403">
    <property type="protein sequence ID" value="EFN62127.1"/>
    <property type="molecule type" value="Genomic_DNA"/>
</dbReference>